<keyword evidence="1" id="KW-0472">Membrane</keyword>
<proteinExistence type="predicted"/>
<gene>
    <name evidence="2" type="ORF">SZ25_00748</name>
</gene>
<evidence type="ECO:0000313" key="3">
    <source>
        <dbReference type="Proteomes" id="UP000033358"/>
    </source>
</evidence>
<protein>
    <submittedName>
        <fullName evidence="2">Uncharacterized protein</fullName>
    </submittedName>
</protein>
<accession>A0A0F5MMZ3</accession>
<reference evidence="2 3" key="1">
    <citation type="submission" date="2015-02" db="EMBL/GenBank/DDBJ databases">
        <title>Single cell genomics of a rare environmental alphaproteobacterium provides unique insights into Rickettsiaceae evolution.</title>
        <authorList>
            <person name="Martijn J."/>
            <person name="Schulz F."/>
            <person name="Zaremba-Niedzwiedzka K."/>
            <person name="Viklund J."/>
            <person name="Stepanauskas R."/>
            <person name="Andersson S.G.E."/>
            <person name="Horn M."/>
            <person name="Guy L."/>
            <person name="Ettema T.J.G."/>
        </authorList>
    </citation>
    <scope>NUCLEOTIDE SEQUENCE [LARGE SCALE GENOMIC DNA]</scope>
    <source>
        <strain evidence="2 3">SCGC AAA041-L04</strain>
    </source>
</reference>
<keyword evidence="1" id="KW-0812">Transmembrane</keyword>
<sequence>MKFSFEVKRTYIQFAILAVVIYGIMYLWVWSSEPRLRYKKSSNLACAVEWALGKPNYDNKPASDLIKQKAILKISDEEWNKEACDLVINPTDEAFNKACQYDEQGNVSGTYNGKPCPPSRMKLSKCADIFSGKPTPEYPTDYAVHYCSMLSANNCAVIAVNEYILKRPDILEAVIYAAEHPCQFVPTIKEYCEEWEKPLNECPNYNQSTYGKVWNGLSCGSEVKPKDKVIIVFEDKRRNEKFHIITKRKE</sequence>
<evidence type="ECO:0000313" key="2">
    <source>
        <dbReference type="EMBL" id="KKB96165.1"/>
    </source>
</evidence>
<name>A0A0F5MMZ3_9RICK</name>
<evidence type="ECO:0000256" key="1">
    <source>
        <dbReference type="SAM" id="Phobius"/>
    </source>
</evidence>
<dbReference type="AlphaFoldDB" id="A0A0F5MMZ3"/>
<organism evidence="2 3">
    <name type="scientific">Candidatus Arcanibacter lacustris</name>
    <dbReference type="NCBI Taxonomy" id="1607817"/>
    <lineage>
        <taxon>Bacteria</taxon>
        <taxon>Pseudomonadati</taxon>
        <taxon>Pseudomonadota</taxon>
        <taxon>Alphaproteobacteria</taxon>
        <taxon>Rickettsiales</taxon>
        <taxon>Candidatus Arcanibacter</taxon>
    </lineage>
</organism>
<feature type="transmembrane region" description="Helical" evidence="1">
    <location>
        <begin position="12"/>
        <end position="30"/>
    </location>
</feature>
<keyword evidence="1" id="KW-1133">Transmembrane helix</keyword>
<dbReference type="Proteomes" id="UP000033358">
    <property type="component" value="Unassembled WGS sequence"/>
</dbReference>
<comment type="caution">
    <text evidence="2">The sequence shown here is derived from an EMBL/GenBank/DDBJ whole genome shotgun (WGS) entry which is preliminary data.</text>
</comment>
<dbReference type="EMBL" id="JYHA01000124">
    <property type="protein sequence ID" value="KKB96165.1"/>
    <property type="molecule type" value="Genomic_DNA"/>
</dbReference>
<keyword evidence="3" id="KW-1185">Reference proteome</keyword>